<evidence type="ECO:0000256" key="1">
    <source>
        <dbReference type="SAM" id="MobiDB-lite"/>
    </source>
</evidence>
<dbReference type="PROSITE" id="PS50853">
    <property type="entry name" value="FN3"/>
    <property type="match status" value="1"/>
</dbReference>
<evidence type="ECO:0000313" key="5">
    <source>
        <dbReference type="Proteomes" id="UP000288943"/>
    </source>
</evidence>
<accession>A0A410X5A8</accession>
<dbReference type="Pfam" id="PF00041">
    <property type="entry name" value="fn3"/>
    <property type="match status" value="1"/>
</dbReference>
<evidence type="ECO:0000259" key="3">
    <source>
        <dbReference type="PROSITE" id="PS51272"/>
    </source>
</evidence>
<dbReference type="PANTHER" id="PTHR43308:SF5">
    <property type="entry name" value="S-LAYER PROTEIN _ PEPTIDOGLYCAN ENDO-BETA-N-ACETYLGLUCOSAMINIDASE"/>
    <property type="match status" value="1"/>
</dbReference>
<dbReference type="SMART" id="SM00409">
    <property type="entry name" value="IG"/>
    <property type="match status" value="2"/>
</dbReference>
<dbReference type="InterPro" id="IPR001119">
    <property type="entry name" value="SLH_dom"/>
</dbReference>
<dbReference type="CDD" id="cd00063">
    <property type="entry name" value="FN3"/>
    <property type="match status" value="1"/>
</dbReference>
<dbReference type="InterPro" id="IPR036179">
    <property type="entry name" value="Ig-like_dom_sf"/>
</dbReference>
<dbReference type="InterPro" id="IPR013783">
    <property type="entry name" value="Ig-like_fold"/>
</dbReference>
<dbReference type="KEGG" id="pchi:PC41400_26920"/>
<feature type="domain" description="SLH" evidence="3">
    <location>
        <begin position="678"/>
        <end position="737"/>
    </location>
</feature>
<feature type="domain" description="SLH" evidence="3">
    <location>
        <begin position="745"/>
        <end position="804"/>
    </location>
</feature>
<dbReference type="PANTHER" id="PTHR43308">
    <property type="entry name" value="OUTER MEMBRANE PROTEIN ALPHA-RELATED"/>
    <property type="match status" value="1"/>
</dbReference>
<feature type="domain" description="Fibronectin type-III" evidence="2">
    <location>
        <begin position="267"/>
        <end position="359"/>
    </location>
</feature>
<sequence>MPASFSVTATGTSLTYQWQVNTGSGFQNLPGETNATLSIPAVSPSMNGYMYRVIVSGTGGQPVTSNGAVLNVMSPIPTFPPVITLHPQSPLPVVEGNPASFSVMAAGMGLTYQWQEDSGSGFLNLLGETNATLTIPAVSMGMNGYTYRVVVSGMGGQQVTSNGAVLNVLPPIPTFPPAITAHPQNVPPVLEGAPASFTVIATGTGLTYQWQLDTGSGFQDLQGETNATLNIPVVSQGMNGYKYRVVVSGTVGQPVTSTEAVLTVYTVPSEPTNVTATAGDGQAVVSFTAPVSDGGTAITGYEVTASPGDKVVSGTASPITVTGLANGTAYTFTVKALNAAGGSAASVPSNSVTPYAPSSGGGGGGGSSEPSTPTPTTPPVTEVPANEGADILVNGKTERAGTVKSTEVNGQSVLTVTVDPKKLAEKLASEGQHAVVTIPLAKDKKADVLVGELTGQMVKSMEQKQAVVKISFGDVTYTIPAEQINVSALSDQLGKPSALEDIKVRIEVAAPSKETLKVVENSAAAGNFTLVAPALNFTVKGTYGGATVEVSRFNAYVERTIAIPDGVDPGKITTGVVVEADGTVRHVPTRIVNVNGHYFAKINSLTNSTYSVIWHPIEFRDVAGHWAQNAVNDMGSRMVVSGVENGTFNPDTAITRAEFAAIMVRALGLKQEKASAPFSDVNASDWYSAAVQTAYAYKLIGGFEDGTFRPSDKITREQAMVIMAKAMKTTGLRDKLPSKEAAELLAPYADAAATAEWAKSGVADCLQGAIFAGRTATELAPKASITRAEVAAIVQRLLQKSELI</sequence>
<dbReference type="AlphaFoldDB" id="A0A410X5A8"/>
<dbReference type="Pfam" id="PF00395">
    <property type="entry name" value="SLH"/>
    <property type="match status" value="3"/>
</dbReference>
<protein>
    <submittedName>
        <fullName evidence="4">Uncharacterized protein</fullName>
    </submittedName>
</protein>
<proteinExistence type="predicted"/>
<dbReference type="SMART" id="SM00060">
    <property type="entry name" value="FN3"/>
    <property type="match status" value="1"/>
</dbReference>
<dbReference type="InterPro" id="IPR003961">
    <property type="entry name" value="FN3_dom"/>
</dbReference>
<dbReference type="Proteomes" id="UP000288943">
    <property type="component" value="Chromosome"/>
</dbReference>
<dbReference type="Gene3D" id="2.60.40.10">
    <property type="entry name" value="Immunoglobulins"/>
    <property type="match status" value="4"/>
</dbReference>
<dbReference type="OrthoDB" id="663332at2"/>
<dbReference type="InterPro" id="IPR051465">
    <property type="entry name" value="Cell_Envelope_Struct_Comp"/>
</dbReference>
<feature type="region of interest" description="Disordered" evidence="1">
    <location>
        <begin position="343"/>
        <end position="387"/>
    </location>
</feature>
<dbReference type="InterPro" id="IPR003599">
    <property type="entry name" value="Ig_sub"/>
</dbReference>
<name>A0A410X5A8_9BACL</name>
<dbReference type="EMBL" id="CP026520">
    <property type="protein sequence ID" value="QAV21812.1"/>
    <property type="molecule type" value="Genomic_DNA"/>
</dbReference>
<evidence type="ECO:0000313" key="4">
    <source>
        <dbReference type="EMBL" id="QAV21812.1"/>
    </source>
</evidence>
<evidence type="ECO:0000259" key="2">
    <source>
        <dbReference type="PROSITE" id="PS50853"/>
    </source>
</evidence>
<feature type="domain" description="SLH" evidence="3">
    <location>
        <begin position="614"/>
        <end position="677"/>
    </location>
</feature>
<reference evidence="4 5" key="1">
    <citation type="submission" date="2018-01" db="EMBL/GenBank/DDBJ databases">
        <title>The whole genome sequencing and assembly of Paenibacillus chitinolyticus KCCM 41400 strain.</title>
        <authorList>
            <person name="Kim J.-Y."/>
            <person name="Park M.-K."/>
            <person name="Lee Y.-J."/>
            <person name="Yi H."/>
            <person name="Bahn Y.-S."/>
            <person name="Kim J.F."/>
            <person name="Lee D.-W."/>
        </authorList>
    </citation>
    <scope>NUCLEOTIDE SEQUENCE [LARGE SCALE GENOMIC DNA]</scope>
    <source>
        <strain evidence="4 5">KCCM 41400</strain>
    </source>
</reference>
<dbReference type="InterPro" id="IPR036116">
    <property type="entry name" value="FN3_sf"/>
</dbReference>
<gene>
    <name evidence="4" type="ORF">PC41400_26920</name>
</gene>
<dbReference type="PROSITE" id="PS51272">
    <property type="entry name" value="SLH"/>
    <property type="match status" value="3"/>
</dbReference>
<dbReference type="SUPFAM" id="SSF48726">
    <property type="entry name" value="Immunoglobulin"/>
    <property type="match status" value="1"/>
</dbReference>
<dbReference type="SUPFAM" id="SSF49265">
    <property type="entry name" value="Fibronectin type III"/>
    <property type="match status" value="1"/>
</dbReference>
<organism evidence="4 5">
    <name type="scientific">Paenibacillus chitinolyticus</name>
    <dbReference type="NCBI Taxonomy" id="79263"/>
    <lineage>
        <taxon>Bacteria</taxon>
        <taxon>Bacillati</taxon>
        <taxon>Bacillota</taxon>
        <taxon>Bacilli</taxon>
        <taxon>Bacillales</taxon>
        <taxon>Paenibacillaceae</taxon>
        <taxon>Paenibacillus</taxon>
    </lineage>
</organism>